<dbReference type="EMBL" id="GBHO01027792">
    <property type="protein sequence ID" value="JAG15812.1"/>
    <property type="molecule type" value="Transcribed_RNA"/>
</dbReference>
<evidence type="ECO:0000313" key="1">
    <source>
        <dbReference type="EMBL" id="JAG15811.1"/>
    </source>
</evidence>
<name>A0A0A9X840_LYGHE</name>
<dbReference type="AlphaFoldDB" id="A0A0A9X840"/>
<evidence type="ECO:0000313" key="3">
    <source>
        <dbReference type="EMBL" id="JAP97030.1"/>
    </source>
</evidence>
<organism evidence="1">
    <name type="scientific">Lygus hesperus</name>
    <name type="common">Western plant bug</name>
    <dbReference type="NCBI Taxonomy" id="30085"/>
    <lineage>
        <taxon>Eukaryota</taxon>
        <taxon>Metazoa</taxon>
        <taxon>Ecdysozoa</taxon>
        <taxon>Arthropoda</taxon>
        <taxon>Hexapoda</taxon>
        <taxon>Insecta</taxon>
        <taxon>Pterygota</taxon>
        <taxon>Neoptera</taxon>
        <taxon>Paraneoptera</taxon>
        <taxon>Hemiptera</taxon>
        <taxon>Heteroptera</taxon>
        <taxon>Panheteroptera</taxon>
        <taxon>Cimicomorpha</taxon>
        <taxon>Miridae</taxon>
        <taxon>Mirini</taxon>
        <taxon>Lygus</taxon>
    </lineage>
</organism>
<reference evidence="1" key="2">
    <citation type="submission" date="2014-07" db="EMBL/GenBank/DDBJ databases">
        <authorList>
            <person name="Hull J."/>
        </authorList>
    </citation>
    <scope>NUCLEOTIDE SEQUENCE</scope>
</reference>
<dbReference type="EMBL" id="GDHC01021598">
    <property type="protein sequence ID" value="JAP97030.1"/>
    <property type="molecule type" value="Transcribed_RNA"/>
</dbReference>
<accession>A0A0A9X840</accession>
<dbReference type="EMBL" id="GBHO01027793">
    <property type="protein sequence ID" value="JAG15811.1"/>
    <property type="molecule type" value="Transcribed_RNA"/>
</dbReference>
<protein>
    <submittedName>
        <fullName evidence="1">Cytosolic phospholipase A2 zeta</fullName>
    </submittedName>
</protein>
<reference evidence="3" key="3">
    <citation type="journal article" date="2016" name="Gigascience">
        <title>De novo construction of an expanded transcriptome assembly for the western tarnished plant bug, Lygus hesperus.</title>
        <authorList>
            <person name="Tassone E.E."/>
            <person name="Geib S.M."/>
            <person name="Hall B."/>
            <person name="Fabrick J.A."/>
            <person name="Brent C.S."/>
            <person name="Hull J.J."/>
        </authorList>
    </citation>
    <scope>NUCLEOTIDE SEQUENCE</scope>
</reference>
<reference evidence="1" key="1">
    <citation type="journal article" date="2014" name="PLoS ONE">
        <title>Transcriptome-Based Identification of ABC Transporters in the Western Tarnished Plant Bug Lygus hesperus.</title>
        <authorList>
            <person name="Hull J.J."/>
            <person name="Chaney K."/>
            <person name="Geib S.M."/>
            <person name="Fabrick J.A."/>
            <person name="Brent C.S."/>
            <person name="Walsh D."/>
            <person name="Lavine L.C."/>
        </authorList>
    </citation>
    <scope>NUCLEOTIDE SEQUENCE</scope>
</reference>
<proteinExistence type="predicted"/>
<evidence type="ECO:0000313" key="2">
    <source>
        <dbReference type="EMBL" id="JAG15812.1"/>
    </source>
</evidence>
<sequence>MQSPDVKYDTPYRAASNNSFGDAGIKCYGINTDTVTHTYPAIMQTNELTDECSKPMISNDNNDKNFQPVLSLFPSNWRAVFSQEYQQTYYVHRDPASGAETSSWTLPYS</sequence>
<gene>
    <name evidence="1" type="primary">PLA2G4F_0</name>
    <name evidence="2" type="synonym">PLA2G4F_1</name>
    <name evidence="2" type="ORF">CM83_23313</name>
    <name evidence="1" type="ORF">CM83_23314</name>
    <name evidence="3" type="ORF">g.93664</name>
</gene>